<dbReference type="EMBL" id="BNJG01000003">
    <property type="protein sequence ID" value="GHO59865.1"/>
    <property type="molecule type" value="Genomic_DNA"/>
</dbReference>
<evidence type="ECO:0000259" key="3">
    <source>
        <dbReference type="Pfam" id="PF10400"/>
    </source>
</evidence>
<dbReference type="InterPro" id="IPR005149">
    <property type="entry name" value="Tscrpt_reg_PadR_N"/>
</dbReference>
<dbReference type="RefSeq" id="WP_201376003.1">
    <property type="nucleotide sequence ID" value="NZ_BNJG01000003.1"/>
</dbReference>
<accession>A0ABQ3V4Q0</accession>
<feature type="domain" description="Transcription regulator PadR C-terminal" evidence="3">
    <location>
        <begin position="93"/>
        <end position="173"/>
    </location>
</feature>
<sequence>MDSEHVILGVISFTPCSGYDMKAEFEKGGAGMLSALSFGSIYPRLKQLEQNGLIEVQQAESEGRRRKVYELTAQGWQDLAQWLEQPSDSPPPMRDELLLKMIFWGPAGQERATLLEHLQARRRETQRMLHELRAWQKNGRSFIDEYAELVFSYGESRLEAELAWLAKAIPQLEGPERTPLQDPNNLASAQKARRTRALEHQSDGAFTLSEQSQE</sequence>
<organism evidence="4 5">
    <name type="scientific">Ktedonobacter robiniae</name>
    <dbReference type="NCBI Taxonomy" id="2778365"/>
    <lineage>
        <taxon>Bacteria</taxon>
        <taxon>Bacillati</taxon>
        <taxon>Chloroflexota</taxon>
        <taxon>Ktedonobacteria</taxon>
        <taxon>Ktedonobacterales</taxon>
        <taxon>Ktedonobacteraceae</taxon>
        <taxon>Ktedonobacter</taxon>
    </lineage>
</organism>
<reference evidence="4 5" key="1">
    <citation type="journal article" date="2021" name="Int. J. Syst. Evol. Microbiol.">
        <title>Reticulibacter mediterranei gen. nov., sp. nov., within the new family Reticulibacteraceae fam. nov., and Ktedonospora formicarum gen. nov., sp. nov., Ktedonobacter robiniae sp. nov., Dictyobacter formicarum sp. nov. and Dictyobacter arantiisoli sp. nov., belonging to the class Ktedonobacteria.</title>
        <authorList>
            <person name="Yabe S."/>
            <person name="Zheng Y."/>
            <person name="Wang C.M."/>
            <person name="Sakai Y."/>
            <person name="Abe K."/>
            <person name="Yokota A."/>
            <person name="Donadio S."/>
            <person name="Cavaletti L."/>
            <person name="Monciardini P."/>
        </authorList>
    </citation>
    <scope>NUCLEOTIDE SEQUENCE [LARGE SCALE GENOMIC DNA]</scope>
    <source>
        <strain evidence="4 5">SOSP1-30</strain>
    </source>
</reference>
<comment type="caution">
    <text evidence="4">The sequence shown here is derived from an EMBL/GenBank/DDBJ whole genome shotgun (WGS) entry which is preliminary data.</text>
</comment>
<protein>
    <recommendedName>
        <fullName evidence="6">PadR family transcriptional regulator</fullName>
    </recommendedName>
</protein>
<gene>
    <name evidence="4" type="ORF">KSB_83400</name>
</gene>
<feature type="domain" description="Transcription regulator PadR N-terminal" evidence="2">
    <location>
        <begin position="7"/>
        <end position="80"/>
    </location>
</feature>
<dbReference type="PANTHER" id="PTHR43252">
    <property type="entry name" value="TRANSCRIPTIONAL REGULATOR YQJI"/>
    <property type="match status" value="1"/>
</dbReference>
<dbReference type="InterPro" id="IPR036390">
    <property type="entry name" value="WH_DNA-bd_sf"/>
</dbReference>
<dbReference type="Proteomes" id="UP000654345">
    <property type="component" value="Unassembled WGS sequence"/>
</dbReference>
<keyword evidence="5" id="KW-1185">Reference proteome</keyword>
<dbReference type="InterPro" id="IPR018309">
    <property type="entry name" value="Tscrpt_reg_PadR_C"/>
</dbReference>
<evidence type="ECO:0000313" key="4">
    <source>
        <dbReference type="EMBL" id="GHO59865.1"/>
    </source>
</evidence>
<evidence type="ECO:0008006" key="6">
    <source>
        <dbReference type="Google" id="ProtNLM"/>
    </source>
</evidence>
<feature type="region of interest" description="Disordered" evidence="1">
    <location>
        <begin position="174"/>
        <end position="214"/>
    </location>
</feature>
<evidence type="ECO:0000313" key="5">
    <source>
        <dbReference type="Proteomes" id="UP000654345"/>
    </source>
</evidence>
<dbReference type="Pfam" id="PF10400">
    <property type="entry name" value="Vir_act_alpha_C"/>
    <property type="match status" value="1"/>
</dbReference>
<dbReference type="SUPFAM" id="SSF46785">
    <property type="entry name" value="Winged helix' DNA-binding domain"/>
    <property type="match status" value="1"/>
</dbReference>
<name>A0ABQ3V4Q0_9CHLR</name>
<dbReference type="PANTHER" id="PTHR43252:SF6">
    <property type="entry name" value="NEGATIVE TRANSCRIPTION REGULATOR PADR"/>
    <property type="match status" value="1"/>
</dbReference>
<dbReference type="InterPro" id="IPR036388">
    <property type="entry name" value="WH-like_DNA-bd_sf"/>
</dbReference>
<dbReference type="Pfam" id="PF03551">
    <property type="entry name" value="PadR"/>
    <property type="match status" value="1"/>
</dbReference>
<dbReference type="Gene3D" id="1.10.10.10">
    <property type="entry name" value="Winged helix-like DNA-binding domain superfamily/Winged helix DNA-binding domain"/>
    <property type="match status" value="1"/>
</dbReference>
<proteinExistence type="predicted"/>
<evidence type="ECO:0000259" key="2">
    <source>
        <dbReference type="Pfam" id="PF03551"/>
    </source>
</evidence>
<evidence type="ECO:0000256" key="1">
    <source>
        <dbReference type="SAM" id="MobiDB-lite"/>
    </source>
</evidence>